<dbReference type="Proteomes" id="UP000886881">
    <property type="component" value="Unassembled WGS sequence"/>
</dbReference>
<dbReference type="PANTHER" id="PTHR43695:SF1">
    <property type="entry name" value="RHAMNOGALACTURONAN ACETYLESTERASE"/>
    <property type="match status" value="1"/>
</dbReference>
<evidence type="ECO:0000259" key="4">
    <source>
        <dbReference type="Pfam" id="PF13472"/>
    </source>
</evidence>
<dbReference type="InterPro" id="IPR013830">
    <property type="entry name" value="SGNH_hydro"/>
</dbReference>
<accession>A0A9D1GNQ8</accession>
<dbReference type="InterPro" id="IPR036514">
    <property type="entry name" value="SGNH_hydro_sf"/>
</dbReference>
<dbReference type="PANTHER" id="PTHR43695">
    <property type="entry name" value="PUTATIVE (AFU_ORTHOLOGUE AFUA_2G17250)-RELATED"/>
    <property type="match status" value="1"/>
</dbReference>
<evidence type="ECO:0000313" key="5">
    <source>
        <dbReference type="EMBL" id="HIT46895.1"/>
    </source>
</evidence>
<evidence type="ECO:0000313" key="6">
    <source>
        <dbReference type="Proteomes" id="UP000886881"/>
    </source>
</evidence>
<dbReference type="InterPro" id="IPR037459">
    <property type="entry name" value="RhgT-like"/>
</dbReference>
<name>A0A9D1GNQ8_9BACT</name>
<feature type="domain" description="SGNH hydrolase-type esterase" evidence="4">
    <location>
        <begin position="317"/>
        <end position="518"/>
    </location>
</feature>
<evidence type="ECO:0000256" key="2">
    <source>
        <dbReference type="ARBA" id="ARBA00022801"/>
    </source>
</evidence>
<gene>
    <name evidence="5" type="ORF">IAC35_03445</name>
</gene>
<dbReference type="SUPFAM" id="SSF52266">
    <property type="entry name" value="SGNH hydrolase"/>
    <property type="match status" value="2"/>
</dbReference>
<evidence type="ECO:0000256" key="1">
    <source>
        <dbReference type="ARBA" id="ARBA00008668"/>
    </source>
</evidence>
<dbReference type="EMBL" id="DVLC01000066">
    <property type="protein sequence ID" value="HIT46895.1"/>
    <property type="molecule type" value="Genomic_DNA"/>
</dbReference>
<reference evidence="5" key="1">
    <citation type="submission" date="2020-10" db="EMBL/GenBank/DDBJ databases">
        <authorList>
            <person name="Gilroy R."/>
        </authorList>
    </citation>
    <scope>NUCLEOTIDE SEQUENCE</scope>
    <source>
        <strain evidence="5">ChiHecec2B26-709</strain>
    </source>
</reference>
<evidence type="ECO:0000256" key="3">
    <source>
        <dbReference type="SAM" id="MobiDB-lite"/>
    </source>
</evidence>
<protein>
    <submittedName>
        <fullName evidence="5">Rhamnogalacturonan acetylesterase</fullName>
    </submittedName>
</protein>
<organism evidence="5 6">
    <name type="scientific">Candidatus Cryptobacteroides merdipullorum</name>
    <dbReference type="NCBI Taxonomy" id="2840771"/>
    <lineage>
        <taxon>Bacteria</taxon>
        <taxon>Pseudomonadati</taxon>
        <taxon>Bacteroidota</taxon>
        <taxon>Bacteroidia</taxon>
        <taxon>Bacteroidales</taxon>
        <taxon>Candidatus Cryptobacteroides</taxon>
    </lineage>
</organism>
<comment type="caution">
    <text evidence="5">The sequence shown here is derived from an EMBL/GenBank/DDBJ whole genome shotgun (WGS) entry which is preliminary data.</text>
</comment>
<dbReference type="Gene3D" id="3.40.50.1110">
    <property type="entry name" value="SGNH hydrolase"/>
    <property type="match status" value="2"/>
</dbReference>
<keyword evidence="2" id="KW-0378">Hydrolase</keyword>
<sequence>MKAEPDLKVRVLPPETPVPDGKGRKVYFPVQSDSLDISPALDSLNRRMTERPVPGSRRDGDKPVLFLIGDSTMRTEIDGNGFNGQWGWGYYLPNYFDCDRISIENHALGGESTRSYYKSWLFPVLRAVRPGDWVIIQLGHNDRYGGAEFTDGRFRGILPGTGKEYSEVILPGNGTRERILTYGEYLRIYIDEIRLRGGNPVLLSLTARKNFGEDGKTVPDRNTEAIRKIAEEKDVPFIDFNAAIRHKYDNVFDRRKVEYLYFSDGIHSSSFGAVINAETFVEELRRRPDIGLSRYLLPETVRESAARDGDKPVLFIVGDSTGKIDNSQQSGQWGWGQVMEDYVNPRKITVDNHAKAGRSARTFLDEGRWNVVYDEIRPGDYVIIQFGHNDGGPINRGKARGEFKGNSDDKEVMTMEPTGLNEGIYSFGWYIRKFCLDAMEKGAIPIVMSITPRNFRGEDGRIVREKNYTEWAREAAEQAGAYFVDLNEISAAMLDRMDGEEADAQFCKDPVHSSLAGAHRNAASAARGLRSLKSLPVSRMMK</sequence>
<feature type="domain" description="SGNH hydrolase-type esterase" evidence="4">
    <location>
        <begin position="68"/>
        <end position="270"/>
    </location>
</feature>
<proteinExistence type="inferred from homology"/>
<reference evidence="5" key="2">
    <citation type="journal article" date="2021" name="PeerJ">
        <title>Extensive microbial diversity within the chicken gut microbiome revealed by metagenomics and culture.</title>
        <authorList>
            <person name="Gilroy R."/>
            <person name="Ravi A."/>
            <person name="Getino M."/>
            <person name="Pursley I."/>
            <person name="Horton D.L."/>
            <person name="Alikhan N.F."/>
            <person name="Baker D."/>
            <person name="Gharbi K."/>
            <person name="Hall N."/>
            <person name="Watson M."/>
            <person name="Adriaenssens E.M."/>
            <person name="Foster-Nyarko E."/>
            <person name="Jarju S."/>
            <person name="Secka A."/>
            <person name="Antonio M."/>
            <person name="Oren A."/>
            <person name="Chaudhuri R.R."/>
            <person name="La Ragione R."/>
            <person name="Hildebrand F."/>
            <person name="Pallen M.J."/>
        </authorList>
    </citation>
    <scope>NUCLEOTIDE SEQUENCE</scope>
    <source>
        <strain evidence="5">ChiHecec2B26-709</strain>
    </source>
</reference>
<dbReference type="Pfam" id="PF13472">
    <property type="entry name" value="Lipase_GDSL_2"/>
    <property type="match status" value="2"/>
</dbReference>
<dbReference type="GO" id="GO:0016788">
    <property type="term" value="F:hydrolase activity, acting on ester bonds"/>
    <property type="evidence" value="ECO:0007669"/>
    <property type="project" value="UniProtKB-ARBA"/>
</dbReference>
<dbReference type="CDD" id="cd01821">
    <property type="entry name" value="Rhamnogalacturan_acetylesterase_like"/>
    <property type="match status" value="1"/>
</dbReference>
<feature type="region of interest" description="Disordered" evidence="3">
    <location>
        <begin position="1"/>
        <end position="26"/>
    </location>
</feature>
<dbReference type="AlphaFoldDB" id="A0A9D1GNQ8"/>
<comment type="similarity">
    <text evidence="1">Belongs to the 'GDSL' lipolytic enzyme family.</text>
</comment>